<organism evidence="1 2">
    <name type="scientific">Olea europaea subsp. europaea</name>
    <dbReference type="NCBI Taxonomy" id="158383"/>
    <lineage>
        <taxon>Eukaryota</taxon>
        <taxon>Viridiplantae</taxon>
        <taxon>Streptophyta</taxon>
        <taxon>Embryophyta</taxon>
        <taxon>Tracheophyta</taxon>
        <taxon>Spermatophyta</taxon>
        <taxon>Magnoliopsida</taxon>
        <taxon>eudicotyledons</taxon>
        <taxon>Gunneridae</taxon>
        <taxon>Pentapetalae</taxon>
        <taxon>asterids</taxon>
        <taxon>lamiids</taxon>
        <taxon>Lamiales</taxon>
        <taxon>Oleaceae</taxon>
        <taxon>Oleeae</taxon>
        <taxon>Olea</taxon>
    </lineage>
</organism>
<feature type="non-terminal residue" evidence="1">
    <location>
        <position position="1"/>
    </location>
</feature>
<keyword evidence="2" id="KW-1185">Reference proteome</keyword>
<proteinExistence type="predicted"/>
<name>A0A8S0SCK0_OLEEU</name>
<dbReference type="EMBL" id="CACTIH010004097">
    <property type="protein sequence ID" value="CAA2989416.1"/>
    <property type="molecule type" value="Genomic_DNA"/>
</dbReference>
<comment type="caution">
    <text evidence="1">The sequence shown here is derived from an EMBL/GenBank/DDBJ whole genome shotgun (WGS) entry which is preliminary data.</text>
</comment>
<evidence type="ECO:0000313" key="1">
    <source>
        <dbReference type="EMBL" id="CAA2989416.1"/>
    </source>
</evidence>
<dbReference type="AlphaFoldDB" id="A0A8S0SCK0"/>
<protein>
    <submittedName>
        <fullName evidence="1">Uncharacterized protein</fullName>
    </submittedName>
</protein>
<gene>
    <name evidence="1" type="ORF">OLEA9_A051303</name>
</gene>
<dbReference type="Proteomes" id="UP000594638">
    <property type="component" value="Unassembled WGS sequence"/>
</dbReference>
<accession>A0A8S0SCK0</accession>
<feature type="non-terminal residue" evidence="1">
    <location>
        <position position="52"/>
    </location>
</feature>
<reference evidence="1 2" key="1">
    <citation type="submission" date="2019-12" db="EMBL/GenBank/DDBJ databases">
        <authorList>
            <person name="Alioto T."/>
            <person name="Alioto T."/>
            <person name="Gomez Garrido J."/>
        </authorList>
    </citation>
    <scope>NUCLEOTIDE SEQUENCE [LARGE SCALE GENOMIC DNA]</scope>
</reference>
<evidence type="ECO:0000313" key="2">
    <source>
        <dbReference type="Proteomes" id="UP000594638"/>
    </source>
</evidence>
<dbReference type="Gramene" id="OE9A051303T2">
    <property type="protein sequence ID" value="OE9A051303C2"/>
    <property type="gene ID" value="OE9A051303"/>
</dbReference>
<sequence length="52" mass="5990">ENNSYDMLSKMLVDKTHESRENGSRRIKPCCGNKGIEINVRNAKLKQQAEVR</sequence>